<dbReference type="AlphaFoldDB" id="A0A439DTD1"/>
<dbReference type="SUPFAM" id="SSF51556">
    <property type="entry name" value="Metallo-dependent hydrolases"/>
    <property type="match status" value="1"/>
</dbReference>
<keyword evidence="1" id="KW-0456">Lyase</keyword>
<dbReference type="GO" id="GO:0016831">
    <property type="term" value="F:carboxy-lyase activity"/>
    <property type="evidence" value="ECO:0007669"/>
    <property type="project" value="InterPro"/>
</dbReference>
<reference evidence="3 4" key="1">
    <citation type="submission" date="2013-06" db="EMBL/GenBank/DDBJ databases">
        <title>The draft sequence of the Mycobacterium elephantis genome.</title>
        <authorList>
            <person name="Pettersson F.B."/>
            <person name="Das S."/>
            <person name="Dasgupta S."/>
            <person name="Bhattacharya A."/>
            <person name="Kirsebom L.A."/>
        </authorList>
    </citation>
    <scope>NUCLEOTIDE SEQUENCE [LARGE SCALE GENOMIC DNA]</scope>
    <source>
        <strain evidence="3 4">DSM 44368</strain>
    </source>
</reference>
<name>A0A439DTD1_9MYCO</name>
<dbReference type="PANTHER" id="PTHR21240">
    <property type="entry name" value="2-AMINO-3-CARBOXYLMUCONATE-6-SEMIALDEHYDE DECARBOXYLASE"/>
    <property type="match status" value="1"/>
</dbReference>
<dbReference type="Proteomes" id="UP000287177">
    <property type="component" value="Unassembled WGS sequence"/>
</dbReference>
<evidence type="ECO:0000313" key="3">
    <source>
        <dbReference type="EMBL" id="RWA19661.1"/>
    </source>
</evidence>
<dbReference type="GO" id="GO:0016787">
    <property type="term" value="F:hydrolase activity"/>
    <property type="evidence" value="ECO:0007669"/>
    <property type="project" value="InterPro"/>
</dbReference>
<dbReference type="Pfam" id="PF04909">
    <property type="entry name" value="Amidohydro_2"/>
    <property type="match status" value="1"/>
</dbReference>
<dbReference type="InterPro" id="IPR032466">
    <property type="entry name" value="Metal_Hydrolase"/>
</dbReference>
<dbReference type="GO" id="GO:0005737">
    <property type="term" value="C:cytoplasm"/>
    <property type="evidence" value="ECO:0007669"/>
    <property type="project" value="TreeGrafter"/>
</dbReference>
<evidence type="ECO:0000256" key="1">
    <source>
        <dbReference type="ARBA" id="ARBA00023239"/>
    </source>
</evidence>
<keyword evidence="4" id="KW-1185">Reference proteome</keyword>
<sequence>MEETMIFDFDQHLFEYPTMWIDYIDPGKKDLALEVIRDDLGYPWVASRLTNQRCYIYSNTVPEDGFVSQFSPWQRWKDGLAADVDYVAEMPAETTDPKARVAKLDDIGVDKTLLFPHFGAVWGRFFADRLEIIRANLTAWNRWAVAVRQEGGGRLEPVGHVTLAGGSFDWLDKELAYLSANGVRAATLSYGLVSGRRMAHPDHDHAWKAFVDNGITPIFHIQDADIRASGLDDRWFPDDADPLFGALDMAFSHLGVQVAIADLIFSGVFDRFPTLKFATVELTAAWFQAMLGAAEGFPGSAAAGAINGPGLDISYRVEGFLRRNIVELKKNPSEYLYENFRFTVNPMEPVKSYIDGGLEDNLMLGSDFPHCEGFHKPLDTFAGPLTGTTDEQKRKFLGGNAVNLLGL</sequence>
<feature type="domain" description="Amidohydrolase-related" evidence="2">
    <location>
        <begin position="89"/>
        <end position="407"/>
    </location>
</feature>
<evidence type="ECO:0000313" key="4">
    <source>
        <dbReference type="Proteomes" id="UP000287177"/>
    </source>
</evidence>
<gene>
    <name evidence="3" type="ORF">MELE44368_20180</name>
</gene>
<organism evidence="3 4">
    <name type="scientific">Mycolicibacterium elephantis DSM 44368</name>
    <dbReference type="NCBI Taxonomy" id="1335622"/>
    <lineage>
        <taxon>Bacteria</taxon>
        <taxon>Bacillati</taxon>
        <taxon>Actinomycetota</taxon>
        <taxon>Actinomycetes</taxon>
        <taxon>Mycobacteriales</taxon>
        <taxon>Mycobacteriaceae</taxon>
        <taxon>Mycolicibacterium</taxon>
    </lineage>
</organism>
<dbReference type="EMBL" id="ATDN01000017">
    <property type="protein sequence ID" value="RWA19661.1"/>
    <property type="molecule type" value="Genomic_DNA"/>
</dbReference>
<proteinExistence type="predicted"/>
<dbReference type="GO" id="GO:0019748">
    <property type="term" value="P:secondary metabolic process"/>
    <property type="evidence" value="ECO:0007669"/>
    <property type="project" value="TreeGrafter"/>
</dbReference>
<dbReference type="InterPro" id="IPR006680">
    <property type="entry name" value="Amidohydro-rel"/>
</dbReference>
<dbReference type="InterPro" id="IPR032465">
    <property type="entry name" value="ACMSD"/>
</dbReference>
<dbReference type="PANTHER" id="PTHR21240:SF28">
    <property type="entry name" value="ISO-OROTATE DECARBOXYLASE (EUROFUNG)"/>
    <property type="match status" value="1"/>
</dbReference>
<dbReference type="Gene3D" id="3.20.20.140">
    <property type="entry name" value="Metal-dependent hydrolases"/>
    <property type="match status" value="1"/>
</dbReference>
<comment type="caution">
    <text evidence="3">The sequence shown here is derived from an EMBL/GenBank/DDBJ whole genome shotgun (WGS) entry which is preliminary data.</text>
</comment>
<protein>
    <recommendedName>
        <fullName evidence="2">Amidohydrolase-related domain-containing protein</fullName>
    </recommendedName>
</protein>
<evidence type="ECO:0000259" key="2">
    <source>
        <dbReference type="Pfam" id="PF04909"/>
    </source>
</evidence>
<accession>A0A439DTD1</accession>